<keyword evidence="8" id="KW-1185">Reference proteome</keyword>
<evidence type="ECO:0000256" key="3">
    <source>
        <dbReference type="ARBA" id="ARBA00022832"/>
    </source>
</evidence>
<evidence type="ECO:0000313" key="8">
    <source>
        <dbReference type="Proteomes" id="UP001197214"/>
    </source>
</evidence>
<dbReference type="PANTHER" id="PTHR43859:SF4">
    <property type="entry name" value="BUTANOATE--COA LIGASE AAE1-RELATED"/>
    <property type="match status" value="1"/>
</dbReference>
<feature type="domain" description="AMP-binding enzyme C-terminal" evidence="6">
    <location>
        <begin position="439"/>
        <end position="514"/>
    </location>
</feature>
<accession>A0ABS6XQB2</accession>
<dbReference type="RefSeq" id="WP_219239194.1">
    <property type="nucleotide sequence ID" value="NZ_JAHWZX010000017.1"/>
</dbReference>
<gene>
    <name evidence="7" type="ORF">KY084_14485</name>
</gene>
<evidence type="ECO:0000259" key="6">
    <source>
        <dbReference type="Pfam" id="PF13193"/>
    </source>
</evidence>
<dbReference type="NCBIfam" id="NF004837">
    <property type="entry name" value="PRK06187.1"/>
    <property type="match status" value="1"/>
</dbReference>
<name>A0ABS6XQB2_9SPHN</name>
<evidence type="ECO:0000256" key="2">
    <source>
        <dbReference type="ARBA" id="ARBA00022598"/>
    </source>
</evidence>
<dbReference type="InterPro" id="IPR000873">
    <property type="entry name" value="AMP-dep_synth/lig_dom"/>
</dbReference>
<comment type="similarity">
    <text evidence="1">Belongs to the ATP-dependent AMP-binding enzyme family.</text>
</comment>
<dbReference type="GO" id="GO:0016874">
    <property type="term" value="F:ligase activity"/>
    <property type="evidence" value="ECO:0007669"/>
    <property type="project" value="UniProtKB-KW"/>
</dbReference>
<sequence length="532" mass="59072">MLGGMQEFELRVPRALEHAEREHGDREVVSRWADGSESRTDWAGIARDARRLAQALERMGVHKGDRVATLAMNHHRHLISWYGAIGMGGLIHTINPRLFEDQLVYIGNHAEDKVLLYDKAFEPVVEKLKARWTTIEHYICYDPAPGQRGFEDILAQEDGDYAWVEGDERDPCMLCYTSGTTGNPKGVVYSHRSSMIHALAEIQPSVFDLSTRSVALPVVPMFHAVGWGLPFAAPMVGLKFVFSAVNDPAVLCELMNREKVTHSAGVPTVWFALFNHIDTTGEAPKFLEVVTIGGSAAPRSMIERIMKMGVRVNHAWGMTETSPIGTIGALPVKWDAMSFDEQVDYGTRQGSVPFGIEMRIVDDDGEILSRDGESSGRLQVRGPWVIQRYFKDESGDAVTKDGWFDTGDVSVIHPDGTMQITDRAKDVIKSGGEWISSVELENAAVGCPGVAEAAAIGVFHPKWDERPLLLVVRREGSDVSADAIRDYLTDHVAKWWLPDEILFVDELPHTATGKLLKTAIREQHKAYRFTAG</sequence>
<evidence type="ECO:0000313" key="7">
    <source>
        <dbReference type="EMBL" id="MBW4332074.1"/>
    </source>
</evidence>
<evidence type="ECO:0000259" key="5">
    <source>
        <dbReference type="Pfam" id="PF00501"/>
    </source>
</evidence>
<keyword evidence="3" id="KW-0276">Fatty acid metabolism</keyword>
<dbReference type="Pfam" id="PF00501">
    <property type="entry name" value="AMP-binding"/>
    <property type="match status" value="1"/>
</dbReference>
<dbReference type="InterPro" id="IPR020845">
    <property type="entry name" value="AMP-binding_CS"/>
</dbReference>
<keyword evidence="4" id="KW-0443">Lipid metabolism</keyword>
<feature type="domain" description="AMP-dependent synthetase/ligase" evidence="5">
    <location>
        <begin position="17"/>
        <end position="390"/>
    </location>
</feature>
<evidence type="ECO:0000256" key="1">
    <source>
        <dbReference type="ARBA" id="ARBA00006432"/>
    </source>
</evidence>
<dbReference type="InterPro" id="IPR025110">
    <property type="entry name" value="AMP-bd_C"/>
</dbReference>
<organism evidence="7 8">
    <name type="scientific">Stakelama flava</name>
    <dbReference type="NCBI Taxonomy" id="2860338"/>
    <lineage>
        <taxon>Bacteria</taxon>
        <taxon>Pseudomonadati</taxon>
        <taxon>Pseudomonadota</taxon>
        <taxon>Alphaproteobacteria</taxon>
        <taxon>Sphingomonadales</taxon>
        <taxon>Sphingomonadaceae</taxon>
        <taxon>Stakelama</taxon>
    </lineage>
</organism>
<reference evidence="7 8" key="1">
    <citation type="submission" date="2021-07" db="EMBL/GenBank/DDBJ databases">
        <title>Stakelama flava sp. nov., a novel endophytic bacterium isolated from branch of Kandelia candel.</title>
        <authorList>
            <person name="Tuo L."/>
        </authorList>
    </citation>
    <scope>NUCLEOTIDE SEQUENCE [LARGE SCALE GENOMIC DNA]</scope>
    <source>
        <strain evidence="7 8">CBK3Z-3</strain>
    </source>
</reference>
<dbReference type="EMBL" id="JAHWZX010000017">
    <property type="protein sequence ID" value="MBW4332074.1"/>
    <property type="molecule type" value="Genomic_DNA"/>
</dbReference>
<dbReference type="Pfam" id="PF13193">
    <property type="entry name" value="AMP-binding_C"/>
    <property type="match status" value="1"/>
</dbReference>
<protein>
    <submittedName>
        <fullName evidence="7">Long-chain fatty acid--CoA ligase</fullName>
    </submittedName>
</protein>
<dbReference type="PROSITE" id="PS00455">
    <property type="entry name" value="AMP_BINDING"/>
    <property type="match status" value="1"/>
</dbReference>
<dbReference type="Proteomes" id="UP001197214">
    <property type="component" value="Unassembled WGS sequence"/>
</dbReference>
<dbReference type="CDD" id="cd12119">
    <property type="entry name" value="ttLC_FACS_AlkK_like"/>
    <property type="match status" value="1"/>
</dbReference>
<proteinExistence type="inferred from homology"/>
<evidence type="ECO:0000256" key="4">
    <source>
        <dbReference type="ARBA" id="ARBA00023098"/>
    </source>
</evidence>
<dbReference type="PANTHER" id="PTHR43859">
    <property type="entry name" value="ACYL-ACTIVATING ENZYME"/>
    <property type="match status" value="1"/>
</dbReference>
<comment type="caution">
    <text evidence="7">The sequence shown here is derived from an EMBL/GenBank/DDBJ whole genome shotgun (WGS) entry which is preliminary data.</text>
</comment>
<keyword evidence="2 7" id="KW-0436">Ligase</keyword>